<proteinExistence type="predicted"/>
<organism evidence="2 3">
    <name type="scientific">Cinnamomum micranthum f. kanehirae</name>
    <dbReference type="NCBI Taxonomy" id="337451"/>
    <lineage>
        <taxon>Eukaryota</taxon>
        <taxon>Viridiplantae</taxon>
        <taxon>Streptophyta</taxon>
        <taxon>Embryophyta</taxon>
        <taxon>Tracheophyta</taxon>
        <taxon>Spermatophyta</taxon>
        <taxon>Magnoliopsida</taxon>
        <taxon>Magnoliidae</taxon>
        <taxon>Laurales</taxon>
        <taxon>Lauraceae</taxon>
        <taxon>Cinnamomum</taxon>
    </lineage>
</organism>
<feature type="coiled-coil region" evidence="1">
    <location>
        <begin position="105"/>
        <end position="177"/>
    </location>
</feature>
<dbReference type="AlphaFoldDB" id="A0A3S3MDS7"/>
<dbReference type="PANTHER" id="PTHR35712">
    <property type="entry name" value="MYOSIN HEAVY CHAIN-LIKE PROTEIN"/>
    <property type="match status" value="1"/>
</dbReference>
<comment type="caution">
    <text evidence="2">The sequence shown here is derived from an EMBL/GenBank/DDBJ whole genome shotgun (WGS) entry which is preliminary data.</text>
</comment>
<accession>A0A3S3MDS7</accession>
<evidence type="ECO:0000256" key="1">
    <source>
        <dbReference type="SAM" id="Coils"/>
    </source>
</evidence>
<keyword evidence="3" id="KW-1185">Reference proteome</keyword>
<dbReference type="EMBL" id="QPKB01000002">
    <property type="protein sequence ID" value="RWR77957.1"/>
    <property type="molecule type" value="Genomic_DNA"/>
</dbReference>
<keyword evidence="1" id="KW-0175">Coiled coil</keyword>
<dbReference type="OrthoDB" id="1719803at2759"/>
<evidence type="ECO:0000313" key="3">
    <source>
        <dbReference type="Proteomes" id="UP000283530"/>
    </source>
</evidence>
<dbReference type="PANTHER" id="PTHR35712:SF1">
    <property type="entry name" value="MYOSIN HEAVY CHAIN-LIKE PROTEIN"/>
    <property type="match status" value="1"/>
</dbReference>
<name>A0A3S3MDS7_9MAGN</name>
<feature type="coiled-coil region" evidence="1">
    <location>
        <begin position="215"/>
        <end position="273"/>
    </location>
</feature>
<evidence type="ECO:0000313" key="2">
    <source>
        <dbReference type="EMBL" id="RWR77957.1"/>
    </source>
</evidence>
<feature type="coiled-coil region" evidence="1">
    <location>
        <begin position="495"/>
        <end position="558"/>
    </location>
</feature>
<reference evidence="2 3" key="1">
    <citation type="journal article" date="2019" name="Nat. Plants">
        <title>Stout camphor tree genome fills gaps in understanding of flowering plant genome evolution.</title>
        <authorList>
            <person name="Chaw S.M."/>
            <person name="Liu Y.C."/>
            <person name="Wu Y.W."/>
            <person name="Wang H.Y."/>
            <person name="Lin C.I."/>
            <person name="Wu C.S."/>
            <person name="Ke H.M."/>
            <person name="Chang L.Y."/>
            <person name="Hsu C.Y."/>
            <person name="Yang H.T."/>
            <person name="Sudianto E."/>
            <person name="Hsu M.H."/>
            <person name="Wu K.P."/>
            <person name="Wang L.N."/>
            <person name="Leebens-Mack J.H."/>
            <person name="Tsai I.J."/>
        </authorList>
    </citation>
    <scope>NUCLEOTIDE SEQUENCE [LARGE SCALE GENOMIC DNA]</scope>
    <source>
        <strain evidence="3">cv. Chaw 1501</strain>
        <tissue evidence="2">Young leaves</tissue>
    </source>
</reference>
<sequence length="758" mass="86364">MRRRRRRTPAAAWATMIASINGIGKQVAKRREGERASCSDGSLVYYKYDTNNLLSTLLQNSFIHQQRTWIFPFSSLLLLLLALSNQQHRHLLISLAAMEEREIDSESSVHRIKQLEHERDELRKDIEQLCMQQAGPSYLAVATRMHFQRTAGLEQEIENLKKKLAICTRENRNLQEELSEVYRIKSQLADLHSVELSKNMEAEKQLKFFQSCVAAAFAERDNSLMEAEKAKEREEAMSQKLNDIQQRLEELTAEFLEEKKRSSELQVEAVKLQKLSEISERLINKFYVIRQASLGCFVDRNVEEKCTHLLDDPPEMWSFDCHSQTSTSKYIASLEEELTTLRNSMENLHNKLRMGLEIEEHLRKKVSTMEKKHILSDEIIRNGLSTLRWLHSQHRSEVVNLLEEEKTQIKSLFDEASKKIKQLHIGRMRNFEALKGDSMCDDIECRDVHITNDVSPSVVAKHNSLASSSKVDGRMIDTSDALAQALQEKVATLLLLSQQEERHFLERDVNAALQKKIDELQRNLFQVTNEKVMALMELAQLRRDYQILQENIRHGVKQGNSFANDGDKSIVFHERDGKLKSLLKRTALRRWVGRFDLMGNESGVLMNNDESGSTNKKTDFPVEIARLKIENANLQESVASMEHLTSSIHKLRLSLLKARDTATLQSPVNSLTKALDDIIFEAKLVKTALGSSLPLSWSADGDPGSVIRNLDGSTDSLEDSTGGKVDYVSAAGFEMVELLILAAHLQKENVIGKSCQAD</sequence>
<dbReference type="STRING" id="337451.A0A3S3MDS7"/>
<dbReference type="Proteomes" id="UP000283530">
    <property type="component" value="Unassembled WGS sequence"/>
</dbReference>
<protein>
    <submittedName>
        <fullName evidence="2">TATA element modulatory factor isoform X1</fullName>
    </submittedName>
</protein>
<gene>
    <name evidence="2" type="ORF">CKAN_00646200</name>
</gene>